<protein>
    <submittedName>
        <fullName evidence="1">Uncharacterized protein</fullName>
    </submittedName>
</protein>
<dbReference type="Proteomes" id="UP001161094">
    <property type="component" value="Unassembled WGS sequence"/>
</dbReference>
<reference evidence="1" key="1">
    <citation type="submission" date="2022-09" db="EMBL/GenBank/DDBJ databases">
        <title>Intensive care unit water sources are persistently colonized with multi-drug resistant bacteria and are the site of extensive horizontal gene transfer of antibiotic resistance genes.</title>
        <authorList>
            <person name="Diorio-Toth L."/>
        </authorList>
    </citation>
    <scope>NUCLEOTIDE SEQUENCE</scope>
    <source>
        <strain evidence="1">GD03843</strain>
    </source>
</reference>
<proteinExistence type="predicted"/>
<name>A0AA42LP45_9BURK</name>
<sequence length="86" mass="9797">MTYSKLKVVQSGNARPDQRARNDWCYRHTSVAHEDQKDIAAHAHVDITQGGEFRYTIKAPEDELLPLITASYIMLGELIEQLGKQK</sequence>
<organism evidence="1 2">
    <name type="scientific">Achromobacter spanius</name>
    <dbReference type="NCBI Taxonomy" id="217203"/>
    <lineage>
        <taxon>Bacteria</taxon>
        <taxon>Pseudomonadati</taxon>
        <taxon>Pseudomonadota</taxon>
        <taxon>Betaproteobacteria</taxon>
        <taxon>Burkholderiales</taxon>
        <taxon>Alcaligenaceae</taxon>
        <taxon>Achromobacter</taxon>
    </lineage>
</organism>
<comment type="caution">
    <text evidence="1">The sequence shown here is derived from an EMBL/GenBank/DDBJ whole genome shotgun (WGS) entry which is preliminary data.</text>
</comment>
<accession>A0AA42LP45</accession>
<evidence type="ECO:0000313" key="1">
    <source>
        <dbReference type="EMBL" id="MDH0736955.1"/>
    </source>
</evidence>
<evidence type="ECO:0000313" key="2">
    <source>
        <dbReference type="Proteomes" id="UP001161094"/>
    </source>
</evidence>
<dbReference type="EMBL" id="JAOCDZ010000009">
    <property type="protein sequence ID" value="MDH0736955.1"/>
    <property type="molecule type" value="Genomic_DNA"/>
</dbReference>
<gene>
    <name evidence="1" type="ORF">N5D93_14160</name>
</gene>
<dbReference type="AlphaFoldDB" id="A0AA42LP45"/>
<dbReference type="RefSeq" id="WP_207472385.1">
    <property type="nucleotide sequence ID" value="NZ_JAOCDZ010000009.1"/>
</dbReference>